<evidence type="ECO:0000313" key="5">
    <source>
        <dbReference type="Proteomes" id="UP000326903"/>
    </source>
</evidence>
<dbReference type="Pfam" id="PF07876">
    <property type="entry name" value="Dabb"/>
    <property type="match status" value="1"/>
</dbReference>
<dbReference type="Gene3D" id="3.30.70.100">
    <property type="match status" value="1"/>
</dbReference>
<dbReference type="Proteomes" id="UP000326903">
    <property type="component" value="Unassembled WGS sequence"/>
</dbReference>
<reference evidence="4 5" key="1">
    <citation type="submission" date="2019-09" db="EMBL/GenBank/DDBJ databases">
        <title>Draft genome sequence of Ginsengibacter sp. BR5-29.</title>
        <authorList>
            <person name="Im W.-T."/>
        </authorList>
    </citation>
    <scope>NUCLEOTIDE SEQUENCE [LARGE SCALE GENOMIC DNA]</scope>
    <source>
        <strain evidence="4 5">BR5-29</strain>
    </source>
</reference>
<name>A0A5J5IDW3_9BACT</name>
<dbReference type="InterPro" id="IPR013097">
    <property type="entry name" value="Dabb"/>
</dbReference>
<dbReference type="SUPFAM" id="SSF54909">
    <property type="entry name" value="Dimeric alpha+beta barrel"/>
    <property type="match status" value="1"/>
</dbReference>
<dbReference type="EMBL" id="VYQF01000007">
    <property type="protein sequence ID" value="KAA9036512.1"/>
    <property type="molecule type" value="Genomic_DNA"/>
</dbReference>
<dbReference type="RefSeq" id="WP_150416254.1">
    <property type="nucleotide sequence ID" value="NZ_VYQF01000007.1"/>
</dbReference>
<accession>A0A5J5IDW3</accession>
<dbReference type="InterPro" id="IPR044662">
    <property type="entry name" value="HS1/DABB1-like"/>
</dbReference>
<dbReference type="PANTHER" id="PTHR33178:SF10">
    <property type="entry name" value="STRESS-RESPONSE A_B BARREL DOMAIN-CONTAINING PROTEIN"/>
    <property type="match status" value="1"/>
</dbReference>
<keyword evidence="2" id="KW-0732">Signal</keyword>
<proteinExistence type="predicted"/>
<dbReference type="PROSITE" id="PS51502">
    <property type="entry name" value="S_R_A_B_BARREL"/>
    <property type="match status" value="1"/>
</dbReference>
<comment type="subunit">
    <text evidence="1">Homodimer.</text>
</comment>
<feature type="domain" description="Stress-response A/B barrel" evidence="3">
    <location>
        <begin position="31"/>
        <end position="123"/>
    </location>
</feature>
<dbReference type="SMART" id="SM00886">
    <property type="entry name" value="Dabb"/>
    <property type="match status" value="1"/>
</dbReference>
<evidence type="ECO:0000259" key="3">
    <source>
        <dbReference type="PROSITE" id="PS51502"/>
    </source>
</evidence>
<feature type="chain" id="PRO_5023814080" evidence="2">
    <location>
        <begin position="23"/>
        <end position="127"/>
    </location>
</feature>
<evidence type="ECO:0000256" key="1">
    <source>
        <dbReference type="ARBA" id="ARBA00011738"/>
    </source>
</evidence>
<sequence>MKKTAYIFSLFASIVFANNLSAQTGSPLHLLRHIVIITFKTDSSGDSIKALDDTYTALSKSSLVKDFELGVNVSARDTALVKHVYVTTFASKDDMKGYSKNPEYARLFKLSLPIADDVTVVDYWVNK</sequence>
<keyword evidence="5" id="KW-1185">Reference proteome</keyword>
<comment type="caution">
    <text evidence="4">The sequence shown here is derived from an EMBL/GenBank/DDBJ whole genome shotgun (WGS) entry which is preliminary data.</text>
</comment>
<dbReference type="InterPro" id="IPR011008">
    <property type="entry name" value="Dimeric_a/b-barrel"/>
</dbReference>
<protein>
    <submittedName>
        <fullName evidence="4">Dabb family protein</fullName>
    </submittedName>
</protein>
<feature type="signal peptide" evidence="2">
    <location>
        <begin position="1"/>
        <end position="22"/>
    </location>
</feature>
<organism evidence="4 5">
    <name type="scientific">Ginsengibacter hankyongi</name>
    <dbReference type="NCBI Taxonomy" id="2607284"/>
    <lineage>
        <taxon>Bacteria</taxon>
        <taxon>Pseudomonadati</taxon>
        <taxon>Bacteroidota</taxon>
        <taxon>Chitinophagia</taxon>
        <taxon>Chitinophagales</taxon>
        <taxon>Chitinophagaceae</taxon>
        <taxon>Ginsengibacter</taxon>
    </lineage>
</organism>
<gene>
    <name evidence="4" type="ORF">FW778_17995</name>
</gene>
<evidence type="ECO:0000313" key="4">
    <source>
        <dbReference type="EMBL" id="KAA9036512.1"/>
    </source>
</evidence>
<dbReference type="PANTHER" id="PTHR33178">
    <property type="match status" value="1"/>
</dbReference>
<evidence type="ECO:0000256" key="2">
    <source>
        <dbReference type="SAM" id="SignalP"/>
    </source>
</evidence>
<dbReference type="AlphaFoldDB" id="A0A5J5IDW3"/>